<gene>
    <name evidence="4" type="ORF">FCC1311_078272</name>
</gene>
<dbReference type="Pfam" id="PF08495">
    <property type="entry name" value="FIST"/>
    <property type="match status" value="1"/>
</dbReference>
<comment type="caution">
    <text evidence="4">The sequence shown here is derived from an EMBL/GenBank/DDBJ whole genome shotgun (WGS) entry which is preliminary data.</text>
</comment>
<evidence type="ECO:0000313" key="4">
    <source>
        <dbReference type="EMBL" id="GBG31602.1"/>
    </source>
</evidence>
<protein>
    <submittedName>
        <fullName evidence="4">Uncharacterized protein</fullName>
    </submittedName>
</protein>
<dbReference type="InParanoid" id="A0A2R5GL20"/>
<feature type="region of interest" description="Disordered" evidence="1">
    <location>
        <begin position="53"/>
        <end position="73"/>
    </location>
</feature>
<dbReference type="OrthoDB" id="45283at2759"/>
<feature type="domain" description="FIST" evidence="2">
    <location>
        <begin position="159"/>
        <end position="272"/>
    </location>
</feature>
<evidence type="ECO:0000313" key="5">
    <source>
        <dbReference type="Proteomes" id="UP000241890"/>
    </source>
</evidence>
<dbReference type="EMBL" id="BEYU01000100">
    <property type="protein sequence ID" value="GBG31602.1"/>
    <property type="molecule type" value="Genomic_DNA"/>
</dbReference>
<dbReference type="InterPro" id="IPR019494">
    <property type="entry name" value="FIST_C"/>
</dbReference>
<accession>A0A2R5GL20</accession>
<evidence type="ECO:0000259" key="2">
    <source>
        <dbReference type="Pfam" id="PF08495"/>
    </source>
</evidence>
<evidence type="ECO:0000256" key="1">
    <source>
        <dbReference type="SAM" id="MobiDB-lite"/>
    </source>
</evidence>
<feature type="domain" description="FIST C-domain" evidence="3">
    <location>
        <begin position="347"/>
        <end position="432"/>
    </location>
</feature>
<reference evidence="4 5" key="1">
    <citation type="submission" date="2017-12" db="EMBL/GenBank/DDBJ databases">
        <title>Sequencing, de novo assembly and annotation of complete genome of a new Thraustochytrid species, strain FCC1311.</title>
        <authorList>
            <person name="Sedici K."/>
            <person name="Godart F."/>
            <person name="Aiese Cigliano R."/>
            <person name="Sanseverino W."/>
            <person name="Barakat M."/>
            <person name="Ortet P."/>
            <person name="Marechal E."/>
            <person name="Cagnac O."/>
            <person name="Amato A."/>
        </authorList>
    </citation>
    <scope>NUCLEOTIDE SEQUENCE [LARGE SCALE GENOMIC DNA]</scope>
</reference>
<dbReference type="Proteomes" id="UP000241890">
    <property type="component" value="Unassembled WGS sequence"/>
</dbReference>
<dbReference type="Pfam" id="PF10442">
    <property type="entry name" value="FIST_C"/>
    <property type="match status" value="1"/>
</dbReference>
<proteinExistence type="predicted"/>
<dbReference type="GO" id="GO:0032436">
    <property type="term" value="P:positive regulation of proteasomal ubiquitin-dependent protein catabolic process"/>
    <property type="evidence" value="ECO:0007669"/>
    <property type="project" value="TreeGrafter"/>
</dbReference>
<sequence length="497" mass="53164">MEKLPRYLQTHCLSYLGCQDAARAMGTSKDMLFLLTGLEQQATSLVVESARDSAKDIEEDSAKETLPRQEDSAKKAHFADQVLDKAMSRLTARPQFAVVFYKDTSCRQRIASFAEHKLPRGVPVLAAQVQDVQSCAGGDEIPNTESNMVVEMGAFPGAVCVGFALDGSTTQSGVLPAGHEATFWKVFVILACGSASHTRVPSLIEELHGAYPAATVIGGISGTVSLFEGNASSHTFLRNGYAVLAFGGNVPLRACVSLGLEPISPLVTVETATWASDSEMDVVMVRQGDSVVAATHWLSHASEGTIGIKFSGQSGFQLVEDASFTVGMDGVPRLRVMLENAPANANPEGATMGTFVATTRAAVSDLHKMLDRLKAHLAQNDERVLAGLMFSCSARGPHPMTKETGPMLDARAFQDKFGVPLIGFYAGGEIGPRARALVDGEAFESSRAVVQGYTVVYGVFIVPHNSFSPLELYGNVTAEHTARIRDFLAGKRPLYDQ</sequence>
<dbReference type="InterPro" id="IPR013702">
    <property type="entry name" value="FIST_domain_N"/>
</dbReference>
<keyword evidence="5" id="KW-1185">Reference proteome</keyword>
<dbReference type="GO" id="GO:0000209">
    <property type="term" value="P:protein polyubiquitination"/>
    <property type="evidence" value="ECO:0007669"/>
    <property type="project" value="TreeGrafter"/>
</dbReference>
<evidence type="ECO:0000259" key="3">
    <source>
        <dbReference type="Pfam" id="PF10442"/>
    </source>
</evidence>
<name>A0A2R5GL20_9STRA</name>
<dbReference type="PANTHER" id="PTHR14939">
    <property type="entry name" value="F-BOX ONLY PROTEIN 22"/>
    <property type="match status" value="1"/>
</dbReference>
<organism evidence="4 5">
    <name type="scientific">Hondaea fermentalgiana</name>
    <dbReference type="NCBI Taxonomy" id="2315210"/>
    <lineage>
        <taxon>Eukaryota</taxon>
        <taxon>Sar</taxon>
        <taxon>Stramenopiles</taxon>
        <taxon>Bigyra</taxon>
        <taxon>Labyrinthulomycetes</taxon>
        <taxon>Thraustochytrida</taxon>
        <taxon>Thraustochytriidae</taxon>
        <taxon>Hondaea</taxon>
    </lineage>
</organism>
<dbReference type="AlphaFoldDB" id="A0A2R5GL20"/>
<dbReference type="PANTHER" id="PTHR14939:SF5">
    <property type="entry name" value="F-BOX ONLY PROTEIN 22"/>
    <property type="match status" value="1"/>
</dbReference>